<proteinExistence type="predicted"/>
<accession>A0ABC9CFY9</accession>
<feature type="region of interest" description="Disordered" evidence="1">
    <location>
        <begin position="1"/>
        <end position="36"/>
    </location>
</feature>
<dbReference type="Proteomes" id="UP001497457">
    <property type="component" value="Chromosome 29rd"/>
</dbReference>
<name>A0ABC9CFY9_9POAL</name>
<evidence type="ECO:0000256" key="1">
    <source>
        <dbReference type="SAM" id="MobiDB-lite"/>
    </source>
</evidence>
<dbReference type="AlphaFoldDB" id="A0ABC9CFY9"/>
<organism evidence="2 3">
    <name type="scientific">Urochloa decumbens</name>
    <dbReference type="NCBI Taxonomy" id="240449"/>
    <lineage>
        <taxon>Eukaryota</taxon>
        <taxon>Viridiplantae</taxon>
        <taxon>Streptophyta</taxon>
        <taxon>Embryophyta</taxon>
        <taxon>Tracheophyta</taxon>
        <taxon>Spermatophyta</taxon>
        <taxon>Magnoliopsida</taxon>
        <taxon>Liliopsida</taxon>
        <taxon>Poales</taxon>
        <taxon>Poaceae</taxon>
        <taxon>PACMAD clade</taxon>
        <taxon>Panicoideae</taxon>
        <taxon>Panicodae</taxon>
        <taxon>Paniceae</taxon>
        <taxon>Melinidinae</taxon>
        <taxon>Urochloa</taxon>
    </lineage>
</organism>
<dbReference type="EMBL" id="OZ075139">
    <property type="protein sequence ID" value="CAL5017203.1"/>
    <property type="molecule type" value="Genomic_DNA"/>
</dbReference>
<feature type="compositionally biased region" description="Low complexity" evidence="1">
    <location>
        <begin position="139"/>
        <end position="160"/>
    </location>
</feature>
<evidence type="ECO:0000313" key="2">
    <source>
        <dbReference type="EMBL" id="CAL5017203.1"/>
    </source>
</evidence>
<sequence>MAFDNCGQWQNGQEENVQDNRGLIGPFSQPVAEGPLLNPNDQILPRGEANIPDLNEPVEEDLGAIENLAQDNDAPPLQPVPVDQVQIIDGGEPSDEAMEQPAALPDLSEANQIDVFIPLDNGVPLQVMPDEVMEEDLLGSQGSQGDHQSSSSNNSESAGNNVYQHNIQLGRVQLLQPDYDPVFTARMLHSQPPMSKQHAAAIRAWAQFLAPGLGAPSTAVPKPWADFFTALLLNPSNFQWAKNLLSSTAWDFFYNSDLPSVQFALPDHCLKGVNSFCLDKVPFAKIDDITEEEHRVSAEMEMGSPLEQPHPTVNLPDMTLVSEKGKKIVSEILSPCTPPEKRGQRISPSTGPWSKALLAQAAEQKKAGGLVDTYLRRNDRKKRAHKGFKNHTCLDKECLGCSSKPLIPTSLIKNLGASFCKVDPAKLTEEALGKKRKAAAPGGKKPVIKKPSKTKEDEDESKAKKDANKKQPKK</sequence>
<feature type="compositionally biased region" description="Basic and acidic residues" evidence="1">
    <location>
        <begin position="453"/>
        <end position="474"/>
    </location>
</feature>
<protein>
    <submittedName>
        <fullName evidence="2">Uncharacterized protein</fullName>
    </submittedName>
</protein>
<reference evidence="3" key="1">
    <citation type="submission" date="2024-06" db="EMBL/GenBank/DDBJ databases">
        <authorList>
            <person name="Ryan C."/>
        </authorList>
    </citation>
    <scope>NUCLEOTIDE SEQUENCE [LARGE SCALE GENOMIC DNA]</scope>
</reference>
<evidence type="ECO:0000313" key="3">
    <source>
        <dbReference type="Proteomes" id="UP001497457"/>
    </source>
</evidence>
<keyword evidence="3" id="KW-1185">Reference proteome</keyword>
<reference evidence="2 3" key="2">
    <citation type="submission" date="2024-10" db="EMBL/GenBank/DDBJ databases">
        <authorList>
            <person name="Ryan C."/>
        </authorList>
    </citation>
    <scope>NUCLEOTIDE SEQUENCE [LARGE SCALE GENOMIC DNA]</scope>
</reference>
<feature type="region of interest" description="Disordered" evidence="1">
    <location>
        <begin position="431"/>
        <end position="474"/>
    </location>
</feature>
<feature type="region of interest" description="Disordered" evidence="1">
    <location>
        <begin position="138"/>
        <end position="160"/>
    </location>
</feature>
<dbReference type="PANTHER" id="PTHR33075">
    <property type="entry name" value="OS02G0499800 PROTEIN"/>
    <property type="match status" value="1"/>
</dbReference>
<gene>
    <name evidence="2" type="ORF">URODEC1_LOCUS73671</name>
</gene>